<dbReference type="Pfam" id="PF07714">
    <property type="entry name" value="PK_Tyr_Ser-Thr"/>
    <property type="match status" value="1"/>
</dbReference>
<name>A0A9J6DV62_RHIMP</name>
<dbReference type="SUPFAM" id="SSF161111">
    <property type="entry name" value="Cation efflux protein transmembrane domain-like"/>
    <property type="match status" value="1"/>
</dbReference>
<dbReference type="SMART" id="SM00326">
    <property type="entry name" value="SH3"/>
    <property type="match status" value="1"/>
</dbReference>
<keyword evidence="14 23" id="KW-0472">Membrane</keyword>
<dbReference type="GO" id="GO:0035556">
    <property type="term" value="P:intracellular signal transduction"/>
    <property type="evidence" value="ECO:0007669"/>
    <property type="project" value="InterPro"/>
</dbReference>
<dbReference type="PROSITE" id="PS50002">
    <property type="entry name" value="SH3"/>
    <property type="match status" value="1"/>
</dbReference>
<dbReference type="FunFam" id="3.30.200.20:FF:000053">
    <property type="entry name" value="Tyrosine-protein kinase"/>
    <property type="match status" value="1"/>
</dbReference>
<dbReference type="EC" id="2.7.10.2" evidence="21"/>
<evidence type="ECO:0000256" key="9">
    <source>
        <dbReference type="ARBA" id="ARBA00022741"/>
    </source>
</evidence>
<dbReference type="InterPro" id="IPR036028">
    <property type="entry name" value="SH3-like_dom_sf"/>
</dbReference>
<evidence type="ECO:0000259" key="27">
    <source>
        <dbReference type="PROSITE" id="PS50158"/>
    </source>
</evidence>
<keyword evidence="19" id="KW-0479">Metal-binding</keyword>
<evidence type="ECO:0000259" key="26">
    <source>
        <dbReference type="PROSITE" id="PS50011"/>
    </source>
</evidence>
<dbReference type="GO" id="GO:0006829">
    <property type="term" value="P:zinc ion transport"/>
    <property type="evidence" value="ECO:0007669"/>
    <property type="project" value="InterPro"/>
</dbReference>
<dbReference type="PRINTS" id="PR00401">
    <property type="entry name" value="SH2DOMAIN"/>
</dbReference>
<dbReference type="InterPro" id="IPR008266">
    <property type="entry name" value="Tyr_kinase_AS"/>
</dbReference>
<comment type="cofactor">
    <cofactor evidence="1">
        <name>Zn(2+)</name>
        <dbReference type="ChEBI" id="CHEBI:29105"/>
    </cofactor>
</comment>
<evidence type="ECO:0000256" key="13">
    <source>
        <dbReference type="ARBA" id="ARBA00022999"/>
    </source>
</evidence>
<keyword evidence="7 21" id="KW-0808">Transferase</keyword>
<evidence type="ECO:0000256" key="12">
    <source>
        <dbReference type="ARBA" id="ARBA00022989"/>
    </source>
</evidence>
<feature type="binding site" evidence="20">
    <location>
        <position position="343"/>
    </location>
    <ligand>
        <name>ATP</name>
        <dbReference type="ChEBI" id="CHEBI:30616"/>
    </ligand>
</feature>
<dbReference type="Gene3D" id="1.20.1510.10">
    <property type="entry name" value="Cation efflux protein transmembrane domain"/>
    <property type="match status" value="1"/>
</dbReference>
<dbReference type="InterPro" id="IPR027469">
    <property type="entry name" value="Cation_efflux_TMD_sf"/>
</dbReference>
<dbReference type="GO" id="GO:0048468">
    <property type="term" value="P:cell development"/>
    <property type="evidence" value="ECO:0007669"/>
    <property type="project" value="UniProtKB-ARBA"/>
</dbReference>
<comment type="subcellular location">
    <subcellularLocation>
        <location evidence="2">Membrane</location>
        <topology evidence="2">Multi-pass membrane protein</topology>
    </subcellularLocation>
</comment>
<feature type="transmembrane region" description="Helical" evidence="23">
    <location>
        <begin position="933"/>
        <end position="952"/>
    </location>
</feature>
<keyword evidence="10 21" id="KW-0418">Kinase</keyword>
<keyword evidence="8 23" id="KW-0812">Transmembrane</keyword>
<keyword evidence="19" id="KW-0863">Zinc-finger</keyword>
<dbReference type="CDD" id="cd11768">
    <property type="entry name" value="SH3_Tec_like"/>
    <property type="match status" value="1"/>
</dbReference>
<feature type="transmembrane region" description="Helical" evidence="23">
    <location>
        <begin position="816"/>
        <end position="839"/>
    </location>
</feature>
<dbReference type="Gene3D" id="2.30.29.30">
    <property type="entry name" value="Pleckstrin-homology domain (PH domain)/Phosphotyrosine-binding domain (PTB)"/>
    <property type="match status" value="1"/>
</dbReference>
<dbReference type="NCBIfam" id="TIGR01297">
    <property type="entry name" value="CDF"/>
    <property type="match status" value="1"/>
</dbReference>
<proteinExistence type="inferred from homology"/>
<dbReference type="EMBL" id="JABSTU010000007">
    <property type="protein sequence ID" value="KAH8025754.1"/>
    <property type="molecule type" value="Genomic_DNA"/>
</dbReference>
<evidence type="ECO:0000256" key="4">
    <source>
        <dbReference type="ARBA" id="ARBA00022443"/>
    </source>
</evidence>
<evidence type="ECO:0000313" key="29">
    <source>
        <dbReference type="Proteomes" id="UP000821866"/>
    </source>
</evidence>
<reference evidence="28" key="1">
    <citation type="journal article" date="2020" name="Cell">
        <title>Large-Scale Comparative Analyses of Tick Genomes Elucidate Their Genetic Diversity and Vector Capacities.</title>
        <authorList>
            <consortium name="Tick Genome and Microbiome Consortium (TIGMIC)"/>
            <person name="Jia N."/>
            <person name="Wang J."/>
            <person name="Shi W."/>
            <person name="Du L."/>
            <person name="Sun Y."/>
            <person name="Zhan W."/>
            <person name="Jiang J.F."/>
            <person name="Wang Q."/>
            <person name="Zhang B."/>
            <person name="Ji P."/>
            <person name="Bell-Sakyi L."/>
            <person name="Cui X.M."/>
            <person name="Yuan T.T."/>
            <person name="Jiang B.G."/>
            <person name="Yang W.F."/>
            <person name="Lam T.T."/>
            <person name="Chang Q.C."/>
            <person name="Ding S.J."/>
            <person name="Wang X.J."/>
            <person name="Zhu J.G."/>
            <person name="Ruan X.D."/>
            <person name="Zhao L."/>
            <person name="Wei J.T."/>
            <person name="Ye R.Z."/>
            <person name="Que T.C."/>
            <person name="Du C.H."/>
            <person name="Zhou Y.H."/>
            <person name="Cheng J.X."/>
            <person name="Dai P.F."/>
            <person name="Guo W.B."/>
            <person name="Han X.H."/>
            <person name="Huang E.J."/>
            <person name="Li L.F."/>
            <person name="Wei W."/>
            <person name="Gao Y.C."/>
            <person name="Liu J.Z."/>
            <person name="Shao H.Z."/>
            <person name="Wang X."/>
            <person name="Wang C.C."/>
            <person name="Yang T.C."/>
            <person name="Huo Q.B."/>
            <person name="Li W."/>
            <person name="Chen H.Y."/>
            <person name="Chen S.E."/>
            <person name="Zhou L.G."/>
            <person name="Ni X.B."/>
            <person name="Tian J.H."/>
            <person name="Sheng Y."/>
            <person name="Liu T."/>
            <person name="Pan Y.S."/>
            <person name="Xia L.Y."/>
            <person name="Li J."/>
            <person name="Zhao F."/>
            <person name="Cao W.C."/>
        </authorList>
    </citation>
    <scope>NUCLEOTIDE SEQUENCE</scope>
    <source>
        <strain evidence="28">Rmic-2018</strain>
    </source>
</reference>
<dbReference type="PANTHER" id="PTHR13414:SF9">
    <property type="entry name" value="PROTON-COUPLED ZINC ANTIPORTER SLC30A9, MITOCHONDRIAL"/>
    <property type="match status" value="1"/>
</dbReference>
<evidence type="ECO:0000256" key="18">
    <source>
        <dbReference type="PROSITE-ProRule" id="PRU00192"/>
    </source>
</evidence>
<keyword evidence="5" id="KW-0813">Transport</keyword>
<dbReference type="GO" id="GO:0004715">
    <property type="term" value="F:non-membrane spanning protein tyrosine kinase activity"/>
    <property type="evidence" value="ECO:0007669"/>
    <property type="project" value="UniProtKB-EC"/>
</dbReference>
<dbReference type="InterPro" id="IPR036875">
    <property type="entry name" value="Znf_CCHC_sf"/>
</dbReference>
<dbReference type="SUPFAM" id="SSF50044">
    <property type="entry name" value="SH3-domain"/>
    <property type="match status" value="1"/>
</dbReference>
<gene>
    <name evidence="28" type="ORF">HPB51_011085</name>
</gene>
<keyword evidence="6" id="KW-0597">Phosphoprotein</keyword>
<dbReference type="Pfam" id="PF00779">
    <property type="entry name" value="BTK"/>
    <property type="match status" value="1"/>
</dbReference>
<dbReference type="SUPFAM" id="SSF57756">
    <property type="entry name" value="Retrovirus zinc finger-like domains"/>
    <property type="match status" value="1"/>
</dbReference>
<dbReference type="FunFam" id="1.10.510.10:FF:000052">
    <property type="entry name" value="Tyrosine-protein kinase"/>
    <property type="match status" value="1"/>
</dbReference>
<dbReference type="InterPro" id="IPR040177">
    <property type="entry name" value="SLC30A9"/>
</dbReference>
<organism evidence="28 29">
    <name type="scientific">Rhipicephalus microplus</name>
    <name type="common">Cattle tick</name>
    <name type="synonym">Boophilus microplus</name>
    <dbReference type="NCBI Taxonomy" id="6941"/>
    <lineage>
        <taxon>Eukaryota</taxon>
        <taxon>Metazoa</taxon>
        <taxon>Ecdysozoa</taxon>
        <taxon>Arthropoda</taxon>
        <taxon>Chelicerata</taxon>
        <taxon>Arachnida</taxon>
        <taxon>Acari</taxon>
        <taxon>Parasitiformes</taxon>
        <taxon>Ixodida</taxon>
        <taxon>Ixodoidea</taxon>
        <taxon>Ixodidae</taxon>
        <taxon>Rhipicephalinae</taxon>
        <taxon>Rhipicephalus</taxon>
        <taxon>Boophilus</taxon>
    </lineage>
</organism>
<evidence type="ECO:0000256" key="1">
    <source>
        <dbReference type="ARBA" id="ARBA00001947"/>
    </source>
</evidence>
<dbReference type="Pfam" id="PF00018">
    <property type="entry name" value="SH3_1"/>
    <property type="match status" value="1"/>
</dbReference>
<dbReference type="GO" id="GO:0003676">
    <property type="term" value="F:nucleic acid binding"/>
    <property type="evidence" value="ECO:0007669"/>
    <property type="project" value="InterPro"/>
</dbReference>
<dbReference type="AlphaFoldDB" id="A0A9J6DV62"/>
<comment type="catalytic activity">
    <reaction evidence="16 21">
        <text>L-tyrosyl-[protein] + ATP = O-phospho-L-tyrosyl-[protein] + ADP + H(+)</text>
        <dbReference type="Rhea" id="RHEA:10596"/>
        <dbReference type="Rhea" id="RHEA-COMP:10136"/>
        <dbReference type="Rhea" id="RHEA-COMP:20101"/>
        <dbReference type="ChEBI" id="CHEBI:15378"/>
        <dbReference type="ChEBI" id="CHEBI:30616"/>
        <dbReference type="ChEBI" id="CHEBI:46858"/>
        <dbReference type="ChEBI" id="CHEBI:61978"/>
        <dbReference type="ChEBI" id="CHEBI:456216"/>
        <dbReference type="EC" id="2.7.10.2"/>
    </reaction>
</comment>
<dbReference type="InterPro" id="IPR001245">
    <property type="entry name" value="Ser-Thr/Tyr_kinase_cat_dom"/>
</dbReference>
<dbReference type="PROSITE" id="PS00107">
    <property type="entry name" value="PROTEIN_KINASE_ATP"/>
    <property type="match status" value="1"/>
</dbReference>
<evidence type="ECO:0000256" key="14">
    <source>
        <dbReference type="ARBA" id="ARBA00023136"/>
    </source>
</evidence>
<dbReference type="PROSITE" id="PS00109">
    <property type="entry name" value="PROTEIN_KINASE_TYR"/>
    <property type="match status" value="1"/>
</dbReference>
<keyword evidence="19" id="KW-0862">Zinc</keyword>
<dbReference type="InterPro" id="IPR001562">
    <property type="entry name" value="Znf_Btk_motif"/>
</dbReference>
<evidence type="ECO:0000313" key="28">
    <source>
        <dbReference type="EMBL" id="KAH8025754.1"/>
    </source>
</evidence>
<feature type="transmembrane region" description="Helical" evidence="23">
    <location>
        <begin position="851"/>
        <end position="873"/>
    </location>
</feature>
<evidence type="ECO:0000256" key="15">
    <source>
        <dbReference type="ARBA" id="ARBA00023137"/>
    </source>
</evidence>
<dbReference type="GO" id="GO:0030036">
    <property type="term" value="P:actin cytoskeleton organization"/>
    <property type="evidence" value="ECO:0007669"/>
    <property type="project" value="UniProtKB-ARBA"/>
</dbReference>
<evidence type="ECO:0000256" key="21">
    <source>
        <dbReference type="RuleBase" id="RU362096"/>
    </source>
</evidence>
<dbReference type="Pfam" id="PF01545">
    <property type="entry name" value="Cation_efflux"/>
    <property type="match status" value="1"/>
</dbReference>
<keyword evidence="11 20" id="KW-0067">ATP-binding</keyword>
<dbReference type="SMART" id="SM00219">
    <property type="entry name" value="TyrKc"/>
    <property type="match status" value="1"/>
</dbReference>
<dbReference type="Gene3D" id="2.30.30.40">
    <property type="entry name" value="SH3 Domains"/>
    <property type="match status" value="1"/>
</dbReference>
<dbReference type="GO" id="GO:0007435">
    <property type="term" value="P:salivary gland morphogenesis"/>
    <property type="evidence" value="ECO:0007669"/>
    <property type="project" value="UniProtKB-ARBA"/>
</dbReference>
<dbReference type="PROSITE" id="PS50158">
    <property type="entry name" value="ZF_CCHC"/>
    <property type="match status" value="1"/>
</dbReference>
<keyword evidence="15 21" id="KW-0829">Tyrosine-protein kinase</keyword>
<comment type="similarity">
    <text evidence="21">Belongs to the protein kinase superfamily. Tyr protein kinase family.</text>
</comment>
<evidence type="ECO:0000256" key="5">
    <source>
        <dbReference type="ARBA" id="ARBA00022448"/>
    </source>
</evidence>
<dbReference type="Proteomes" id="UP000821866">
    <property type="component" value="Unassembled WGS sequence"/>
</dbReference>
<dbReference type="FunFam" id="1.20.1510.10:FF:000004">
    <property type="entry name" value="zinc transporter 9 isoform X1"/>
    <property type="match status" value="1"/>
</dbReference>
<dbReference type="SMART" id="SM00343">
    <property type="entry name" value="ZnF_C2HC"/>
    <property type="match status" value="1"/>
</dbReference>
<evidence type="ECO:0000256" key="23">
    <source>
        <dbReference type="SAM" id="Phobius"/>
    </source>
</evidence>
<dbReference type="InterPro" id="IPR020635">
    <property type="entry name" value="Tyr_kinase_cat_dom"/>
</dbReference>
<dbReference type="SUPFAM" id="SSF56112">
    <property type="entry name" value="Protein kinase-like (PK-like)"/>
    <property type="match status" value="1"/>
</dbReference>
<feature type="region of interest" description="Disordered" evidence="22">
    <location>
        <begin position="1190"/>
        <end position="1258"/>
    </location>
</feature>
<evidence type="ECO:0000256" key="6">
    <source>
        <dbReference type="ARBA" id="ARBA00022553"/>
    </source>
</evidence>
<dbReference type="InterPro" id="IPR001878">
    <property type="entry name" value="Znf_CCHC"/>
</dbReference>
<feature type="compositionally biased region" description="Low complexity" evidence="22">
    <location>
        <begin position="1227"/>
        <end position="1240"/>
    </location>
</feature>
<reference evidence="28" key="2">
    <citation type="submission" date="2021-09" db="EMBL/GenBank/DDBJ databases">
        <authorList>
            <person name="Jia N."/>
            <person name="Wang J."/>
            <person name="Shi W."/>
            <person name="Du L."/>
            <person name="Sun Y."/>
            <person name="Zhan W."/>
            <person name="Jiang J."/>
            <person name="Wang Q."/>
            <person name="Zhang B."/>
            <person name="Ji P."/>
            <person name="Sakyi L.B."/>
            <person name="Cui X."/>
            <person name="Yuan T."/>
            <person name="Jiang B."/>
            <person name="Yang W."/>
            <person name="Lam T.T.-Y."/>
            <person name="Chang Q."/>
            <person name="Ding S."/>
            <person name="Wang X."/>
            <person name="Zhu J."/>
            <person name="Ruan X."/>
            <person name="Zhao L."/>
            <person name="Wei J."/>
            <person name="Que T."/>
            <person name="Du C."/>
            <person name="Cheng J."/>
            <person name="Dai P."/>
            <person name="Han X."/>
            <person name="Huang E."/>
            <person name="Gao Y."/>
            <person name="Liu J."/>
            <person name="Shao H."/>
            <person name="Ye R."/>
            <person name="Li L."/>
            <person name="Wei W."/>
            <person name="Wang X."/>
            <person name="Wang C."/>
            <person name="Huo Q."/>
            <person name="Li W."/>
            <person name="Guo W."/>
            <person name="Chen H."/>
            <person name="Chen S."/>
            <person name="Zhou L."/>
            <person name="Zhou L."/>
            <person name="Ni X."/>
            <person name="Tian J."/>
            <person name="Zhou Y."/>
            <person name="Sheng Y."/>
            <person name="Liu T."/>
            <person name="Pan Y."/>
            <person name="Xia L."/>
            <person name="Li J."/>
            <person name="Zhao F."/>
            <person name="Cao W."/>
        </authorList>
    </citation>
    <scope>NUCLEOTIDE SEQUENCE</scope>
    <source>
        <strain evidence="28">Rmic-2018</strain>
        <tissue evidence="28">Larvae</tissue>
    </source>
</reference>
<dbReference type="GO" id="GO:0016020">
    <property type="term" value="C:membrane"/>
    <property type="evidence" value="ECO:0007669"/>
    <property type="project" value="UniProtKB-SubCell"/>
</dbReference>
<dbReference type="InterPro" id="IPR036860">
    <property type="entry name" value="SH2_dom_sf"/>
</dbReference>
<keyword evidence="12 23" id="KW-1133">Transmembrane helix</keyword>
<dbReference type="PROSITE" id="PS50001">
    <property type="entry name" value="SH2"/>
    <property type="match status" value="1"/>
</dbReference>
<dbReference type="InterPro" id="IPR011009">
    <property type="entry name" value="Kinase-like_dom_sf"/>
</dbReference>
<dbReference type="VEuPathDB" id="VectorBase:LOC119170061"/>
<feature type="domain" description="CCHC-type" evidence="27">
    <location>
        <begin position="1156"/>
        <end position="1171"/>
    </location>
</feature>
<evidence type="ECO:0000259" key="25">
    <source>
        <dbReference type="PROSITE" id="PS50002"/>
    </source>
</evidence>
<evidence type="ECO:0000256" key="7">
    <source>
        <dbReference type="ARBA" id="ARBA00022679"/>
    </source>
</evidence>
<dbReference type="SMART" id="SM00107">
    <property type="entry name" value="BTK"/>
    <property type="match status" value="1"/>
</dbReference>
<feature type="compositionally biased region" description="Basic and acidic residues" evidence="22">
    <location>
        <begin position="1197"/>
        <end position="1206"/>
    </location>
</feature>
<dbReference type="InterPro" id="IPR058533">
    <property type="entry name" value="Cation_efflux_TM"/>
</dbReference>
<dbReference type="InterPro" id="IPR000719">
    <property type="entry name" value="Prot_kinase_dom"/>
</dbReference>
<dbReference type="GO" id="GO:0008270">
    <property type="term" value="F:zinc ion binding"/>
    <property type="evidence" value="ECO:0007669"/>
    <property type="project" value="UniProtKB-KW"/>
</dbReference>
<dbReference type="Gene3D" id="4.10.1130.10">
    <property type="entry name" value="btk motif of tyrosine-protein kinase itk"/>
    <property type="match status" value="1"/>
</dbReference>
<evidence type="ECO:0000256" key="10">
    <source>
        <dbReference type="ARBA" id="ARBA00022777"/>
    </source>
</evidence>
<keyword evidence="29" id="KW-1185">Reference proteome</keyword>
<evidence type="ECO:0000256" key="8">
    <source>
        <dbReference type="ARBA" id="ARBA00022692"/>
    </source>
</evidence>
<feature type="transmembrane region" description="Helical" evidence="23">
    <location>
        <begin position="902"/>
        <end position="927"/>
    </location>
</feature>
<dbReference type="InterPro" id="IPR017441">
    <property type="entry name" value="Protein_kinase_ATP_BS"/>
</dbReference>
<dbReference type="SUPFAM" id="SSF50729">
    <property type="entry name" value="PH domain-like"/>
    <property type="match status" value="1"/>
</dbReference>
<comment type="caution">
    <text evidence="28">The sequence shown here is derived from an EMBL/GenBank/DDBJ whole genome shotgun (WGS) entry which is preliminary data.</text>
</comment>
<dbReference type="InterPro" id="IPR002524">
    <property type="entry name" value="Cation_efflux"/>
</dbReference>
<dbReference type="GO" id="GO:0005783">
    <property type="term" value="C:endoplasmic reticulum"/>
    <property type="evidence" value="ECO:0007669"/>
    <property type="project" value="TreeGrafter"/>
</dbReference>
<evidence type="ECO:0000256" key="2">
    <source>
        <dbReference type="ARBA" id="ARBA00004141"/>
    </source>
</evidence>
<feature type="domain" description="SH3" evidence="25">
    <location>
        <begin position="130"/>
        <end position="190"/>
    </location>
</feature>
<feature type="domain" description="SH2" evidence="24">
    <location>
        <begin position="196"/>
        <end position="291"/>
    </location>
</feature>
<dbReference type="GO" id="GO:0006882">
    <property type="term" value="P:intracellular zinc ion homeostasis"/>
    <property type="evidence" value="ECO:0007669"/>
    <property type="project" value="TreeGrafter"/>
</dbReference>
<dbReference type="PROSITE" id="PS50011">
    <property type="entry name" value="PROTEIN_KINASE_DOM"/>
    <property type="match status" value="1"/>
</dbReference>
<feature type="domain" description="Protein kinase" evidence="26">
    <location>
        <begin position="315"/>
        <end position="590"/>
    </location>
</feature>
<dbReference type="GO" id="GO:0005524">
    <property type="term" value="F:ATP binding"/>
    <property type="evidence" value="ECO:0007669"/>
    <property type="project" value="UniProtKB-UniRule"/>
</dbReference>
<sequence>MMKMASINEEAVLQAPMLKRSQSNSRLKSVNYKSRWFVLTKACLRYHDGKPDAICANNEQLADKFHSGVWSGGRWGCCGRGSRSSPGCRSTWVTSPHSAESLNSRGKLFVWSEDLLPFCHFGDTVTLFAVSTKVVTALYSFQAIEKGDLSLEAGKEYIVLDDTAEHWWQVKDKNGAVGFIPSNYVEEKAGLWQHEWYAGDMSRQRAEQILRQETKEGAFVIRNSSTQGLFTLSLLANSPNGVFQVKHYHIKSRAGGQLYLSERRTFPSLEDLVRYHRHDSGGLATRLRHWPAQLRRTAPTAGLGHDKWEIDPSELTLLEELGSGQFGVVRRGKWRGCRDVAVKMMKEGTMSEDDFIEEAKLMTKLQHPNLVQLYGVCSKHRPIFIVAEYMKHGSLLQFLRRHERALCEKGPVLLLDICLQVASGMAYLELHNYIHRDLAARNCLVGENYVVKVADFGLARYVIDDEYTSSGGAKFPIKWAPPEVLGYTRFSSKSDVWAYGVLMWEVFTCGKIPYGRAANAEVVEQVQHGQRLARPPACPSDVYQVMRSCWEKSCWLSPKNYVNGVLFFLDGRKPRTSRRICDLHTGHVLLAEQIRNVTGCSDNGKEPPVMSEVQATIVKAVSGHRRKLDVTKDYTERNFVTPVRAMSDYLLKPGKKSFLVAKKLQTKKHFSAIRKIFLLRNALFSAALEVWGSYDALQKEHERRRLEEQKYRESVSNVKSILKEYQRAERASQEAKRREQILQGSGRVVHTALAINCLNFAFKGVAWLYTGSHSMFAEAIHSLSDTCNQVLLAFGIHKSIQQANPDHPYGYHNMRYVSSLISGVGVFFFGAGLAWYHGIKGLLHPEALESLYWAFFILGGSLISEGGTFLVAFNEVKRGARREKMTMLEYVKRSRDPSVNVVLLEDMAAVLGVTVAAACIGLSTYLADPMYDAVGSLIIGTLLGSVAAFIVYSNSVALVGRSIPFDAMQQINKELENDVMIRAIHDVKATDMGNYVVRYKAEIDIDGRELTRSYLDTQDMELLLEEVMNIETIEQLDAFMLKHGENIVDLLGAQVDRIESNLKELEAMAPASYQPPVQDNWATVSLIQAVVRQEFANQGVQVPQPARLMPQPMSTPVHNADHHSAPLVAAAASTPRFPPCHRNPSEWRTHDDRPICFSCSQVGHISRHCRNRWYFRPSFRNVDRCQDRGHYSQPGFPDDHIQDPSARRSSPRSEPSYADVVAQRNWSSRSPSAQGRPSRSPQRRRSPSPAYSGHSPGN</sequence>
<keyword evidence="4 18" id="KW-0728">SH3 domain</keyword>
<evidence type="ECO:0000256" key="17">
    <source>
        <dbReference type="PROSITE-ProRule" id="PRU00191"/>
    </source>
</evidence>
<dbReference type="SUPFAM" id="SSF55550">
    <property type="entry name" value="SH2 domain"/>
    <property type="match status" value="1"/>
</dbReference>
<accession>A0A9J6DV62</accession>
<keyword evidence="13 17" id="KW-0727">SH2 domain</keyword>
<evidence type="ECO:0000256" key="19">
    <source>
        <dbReference type="PROSITE-ProRule" id="PRU00432"/>
    </source>
</evidence>
<dbReference type="GO" id="GO:0008324">
    <property type="term" value="F:monoatomic cation transmembrane transporter activity"/>
    <property type="evidence" value="ECO:0007669"/>
    <property type="project" value="InterPro"/>
</dbReference>
<comment type="similarity">
    <text evidence="3">Belongs to the cation diffusion facilitator (CDF) transporter (TC 2.A.4) family. SLC30A subfamily.</text>
</comment>
<evidence type="ECO:0000256" key="16">
    <source>
        <dbReference type="ARBA" id="ARBA00051245"/>
    </source>
</evidence>
<evidence type="ECO:0000256" key="11">
    <source>
        <dbReference type="ARBA" id="ARBA00022840"/>
    </source>
</evidence>
<evidence type="ECO:0000256" key="20">
    <source>
        <dbReference type="PROSITE-ProRule" id="PRU10141"/>
    </source>
</evidence>
<dbReference type="InterPro" id="IPR000980">
    <property type="entry name" value="SH2"/>
</dbReference>
<dbReference type="Gene3D" id="1.10.510.10">
    <property type="entry name" value="Transferase(Phosphotransferase) domain 1"/>
    <property type="match status" value="1"/>
</dbReference>
<evidence type="ECO:0000256" key="22">
    <source>
        <dbReference type="SAM" id="MobiDB-lite"/>
    </source>
</evidence>
<protein>
    <recommendedName>
        <fullName evidence="21">Tyrosine-protein kinase</fullName>
        <ecNumber evidence="21">2.7.10.2</ecNumber>
    </recommendedName>
</protein>
<dbReference type="Pfam" id="PF00017">
    <property type="entry name" value="SH2"/>
    <property type="match status" value="1"/>
</dbReference>
<dbReference type="InterPro" id="IPR001452">
    <property type="entry name" value="SH3_domain"/>
</dbReference>
<dbReference type="PROSITE" id="PS51113">
    <property type="entry name" value="ZF_BTK"/>
    <property type="match status" value="1"/>
</dbReference>
<dbReference type="SMART" id="SM00252">
    <property type="entry name" value="SH2"/>
    <property type="match status" value="1"/>
</dbReference>
<dbReference type="PANTHER" id="PTHR13414">
    <property type="entry name" value="HUEL-CATION TRANSPORTER"/>
    <property type="match status" value="1"/>
</dbReference>
<dbReference type="InterPro" id="IPR011993">
    <property type="entry name" value="PH-like_dom_sf"/>
</dbReference>
<evidence type="ECO:0000256" key="3">
    <source>
        <dbReference type="ARBA" id="ARBA00008873"/>
    </source>
</evidence>
<dbReference type="Gene3D" id="3.30.505.10">
    <property type="entry name" value="SH2 domain"/>
    <property type="match status" value="1"/>
</dbReference>
<keyword evidence="9 20" id="KW-0547">Nucleotide-binding</keyword>
<evidence type="ECO:0000259" key="24">
    <source>
        <dbReference type="PROSITE" id="PS50001"/>
    </source>
</evidence>
<dbReference type="PRINTS" id="PR00109">
    <property type="entry name" value="TYRKINASE"/>
</dbReference>